<name>A0A1H1V298_9CORY</name>
<sequence length="175" mass="17724">MINTRRVFGSLATASLIVSSLFTPAFAQAESEVAGQTAEGSTVADGTEADFWFRSAEGTRTFDVEKNVLVPHLLEGDTVKIEGDVINAYNAKGELVASIKANLPQGITLEYDGEVISASSADGVANRCIENKWVSLGINVAADVLVCGPVGLATGGVGGAACGAATGLGVTAASC</sequence>
<organism evidence="2 3">
    <name type="scientific">Corynebacterium timonense</name>
    <dbReference type="NCBI Taxonomy" id="441500"/>
    <lineage>
        <taxon>Bacteria</taxon>
        <taxon>Bacillati</taxon>
        <taxon>Actinomycetota</taxon>
        <taxon>Actinomycetes</taxon>
        <taxon>Mycobacteriales</taxon>
        <taxon>Corynebacteriaceae</taxon>
        <taxon>Corynebacterium</taxon>
    </lineage>
</organism>
<dbReference type="Proteomes" id="UP000182237">
    <property type="component" value="Chromosome I"/>
</dbReference>
<evidence type="ECO:0000256" key="1">
    <source>
        <dbReference type="SAM" id="SignalP"/>
    </source>
</evidence>
<accession>A0A1H1V298</accession>
<keyword evidence="3" id="KW-1185">Reference proteome</keyword>
<protein>
    <submittedName>
        <fullName evidence="2">Uncharacterized protein</fullName>
    </submittedName>
</protein>
<gene>
    <name evidence="2" type="ORF">SAMN04488539_2400</name>
</gene>
<dbReference type="EMBL" id="LT629765">
    <property type="protein sequence ID" value="SDS78928.1"/>
    <property type="molecule type" value="Genomic_DNA"/>
</dbReference>
<evidence type="ECO:0000313" key="3">
    <source>
        <dbReference type="Proteomes" id="UP000182237"/>
    </source>
</evidence>
<evidence type="ECO:0000313" key="2">
    <source>
        <dbReference type="EMBL" id="SDS78928.1"/>
    </source>
</evidence>
<feature type="chain" id="PRO_5038707756" evidence="1">
    <location>
        <begin position="28"/>
        <end position="175"/>
    </location>
</feature>
<dbReference type="RefSeq" id="WP_196794478.1">
    <property type="nucleotide sequence ID" value="NZ_LT629765.1"/>
</dbReference>
<feature type="signal peptide" evidence="1">
    <location>
        <begin position="1"/>
        <end position="27"/>
    </location>
</feature>
<proteinExistence type="predicted"/>
<reference evidence="2 3" key="1">
    <citation type="submission" date="2016-10" db="EMBL/GenBank/DDBJ databases">
        <authorList>
            <person name="de Groot N.N."/>
        </authorList>
    </citation>
    <scope>NUCLEOTIDE SEQUENCE [LARGE SCALE GENOMIC DNA]</scope>
    <source>
        <strain evidence="2 3">DSM 45434</strain>
    </source>
</reference>
<keyword evidence="1" id="KW-0732">Signal</keyword>
<dbReference type="AlphaFoldDB" id="A0A1H1V298"/>